<keyword evidence="5" id="KW-1185">Reference proteome</keyword>
<keyword evidence="1" id="KW-0175">Coiled coil</keyword>
<dbReference type="InterPro" id="IPR032755">
    <property type="entry name" value="TSNAXIP1_N"/>
</dbReference>
<comment type="caution">
    <text evidence="4">The sequence shown here is derived from an EMBL/GenBank/DDBJ whole genome shotgun (WGS) entry which is preliminary data.</text>
</comment>
<evidence type="ECO:0000259" key="3">
    <source>
        <dbReference type="Pfam" id="PF15739"/>
    </source>
</evidence>
<name>A0AAD8GB17_ACIOX</name>
<accession>A0AAD8GB17</accession>
<gene>
    <name evidence="4" type="ORF">AOXY_G8001</name>
</gene>
<feature type="compositionally biased region" description="Basic and acidic residues" evidence="2">
    <location>
        <begin position="133"/>
        <end position="150"/>
    </location>
</feature>
<dbReference type="PANTHER" id="PTHR34916">
    <property type="entry name" value="GI:13385330"/>
    <property type="match status" value="1"/>
</dbReference>
<feature type="non-terminal residue" evidence="4">
    <location>
        <position position="1"/>
    </location>
</feature>
<reference evidence="4" key="1">
    <citation type="submission" date="2022-02" db="EMBL/GenBank/DDBJ databases">
        <title>Atlantic sturgeon de novo genome assembly.</title>
        <authorList>
            <person name="Stock M."/>
            <person name="Klopp C."/>
            <person name="Guiguen Y."/>
            <person name="Cabau C."/>
            <person name="Parinello H."/>
            <person name="Santidrian Yebra-Pimentel E."/>
            <person name="Kuhl H."/>
            <person name="Dirks R.P."/>
            <person name="Guessner J."/>
            <person name="Wuertz S."/>
            <person name="Du K."/>
            <person name="Schartl M."/>
        </authorList>
    </citation>
    <scope>NUCLEOTIDE SEQUENCE</scope>
    <source>
        <strain evidence="4">STURGEONOMICS-FGT-2020</strain>
        <tissue evidence="4">Whole blood</tissue>
    </source>
</reference>
<dbReference type="PANTHER" id="PTHR34916:SF1">
    <property type="entry name" value="GI:13385330"/>
    <property type="match status" value="1"/>
</dbReference>
<protein>
    <recommendedName>
        <fullName evidence="3">Translin-associated factor X-interacting protein 1 N-terminal domain-containing protein</fullName>
    </recommendedName>
</protein>
<evidence type="ECO:0000256" key="2">
    <source>
        <dbReference type="SAM" id="MobiDB-lite"/>
    </source>
</evidence>
<proteinExistence type="predicted"/>
<evidence type="ECO:0000256" key="1">
    <source>
        <dbReference type="ARBA" id="ARBA00023054"/>
    </source>
</evidence>
<evidence type="ECO:0000313" key="4">
    <source>
        <dbReference type="EMBL" id="KAK1171019.1"/>
    </source>
</evidence>
<organism evidence="4 5">
    <name type="scientific">Acipenser oxyrinchus oxyrinchus</name>
    <dbReference type="NCBI Taxonomy" id="40147"/>
    <lineage>
        <taxon>Eukaryota</taxon>
        <taxon>Metazoa</taxon>
        <taxon>Chordata</taxon>
        <taxon>Craniata</taxon>
        <taxon>Vertebrata</taxon>
        <taxon>Euteleostomi</taxon>
        <taxon>Actinopterygii</taxon>
        <taxon>Chondrostei</taxon>
        <taxon>Acipenseriformes</taxon>
        <taxon>Acipenseridae</taxon>
        <taxon>Acipenser</taxon>
    </lineage>
</organism>
<sequence length="481" mass="55479">FFPDCSLIMSATENEKKEHSTFLNKSLREVLDALGKAHKADILAYSSGHLNHNKLRKLLVRKSNMPQWESSQQKESGPLQKRVSKALVKKMTDAWADFTINTSLITDHPSAESSLFRYPYPQESVKSPITPIGKDRKDNSSRRHRESLKEVEPTDLLLLKPQPVRYDRHNTECTPDQYQITQSYISGLTRTDQFNMLLDFERGILRTQDMQEMESKSGHHVVKRHEEKLVQELKKISSASWPSFTCLQIFRDIFNDICNESHVFGGILTQIKTEYELYLESVLDNQPAVQHQSLQDQVRGMEKKAVITQEVEGARQEVLSQQEIAWKALEENEQLRNVLQFELSKPGTLEEEGKQNHICSCKKHISALDTKEEHTATAAELVQSKRRQIQAVWDEIQELKKNIKDTMVPIVITNTTEKCIRDTKAEVTKIQTFIEYIQQATKDLENGISRLLSRKDVSKEIQEELWDAIKNVLTHEDELPS</sequence>
<evidence type="ECO:0000313" key="5">
    <source>
        <dbReference type="Proteomes" id="UP001230051"/>
    </source>
</evidence>
<feature type="domain" description="Translin-associated factor X-interacting protein 1 N-terminal" evidence="3">
    <location>
        <begin position="226"/>
        <end position="336"/>
    </location>
</feature>
<dbReference type="AlphaFoldDB" id="A0AAD8GB17"/>
<feature type="region of interest" description="Disordered" evidence="2">
    <location>
        <begin position="126"/>
        <end position="150"/>
    </location>
</feature>
<dbReference type="Proteomes" id="UP001230051">
    <property type="component" value="Unassembled WGS sequence"/>
</dbReference>
<dbReference type="Pfam" id="PF15739">
    <property type="entry name" value="TSNAXIP1_N"/>
    <property type="match status" value="1"/>
</dbReference>
<dbReference type="EMBL" id="JAGXEW010000006">
    <property type="protein sequence ID" value="KAK1171019.1"/>
    <property type="molecule type" value="Genomic_DNA"/>
</dbReference>